<evidence type="ECO:0000259" key="12">
    <source>
        <dbReference type="Pfam" id="PF08263"/>
    </source>
</evidence>
<dbReference type="PANTHER" id="PTHR48063">
    <property type="entry name" value="LRR RECEPTOR-LIKE KINASE"/>
    <property type="match status" value="1"/>
</dbReference>
<evidence type="ECO:0000256" key="1">
    <source>
        <dbReference type="ARBA" id="ARBA00004479"/>
    </source>
</evidence>
<proteinExistence type="predicted"/>
<dbReference type="Pfam" id="PF00560">
    <property type="entry name" value="LRR_1"/>
    <property type="match status" value="4"/>
</dbReference>
<evidence type="ECO:0000256" key="4">
    <source>
        <dbReference type="ARBA" id="ARBA00022729"/>
    </source>
</evidence>
<dbReference type="InterPro" id="IPR032675">
    <property type="entry name" value="LRR_dom_sf"/>
</dbReference>
<dbReference type="Pfam" id="PF08263">
    <property type="entry name" value="LRRNT_2"/>
    <property type="match status" value="1"/>
</dbReference>
<evidence type="ECO:0000313" key="14">
    <source>
        <dbReference type="Proteomes" id="UP001642487"/>
    </source>
</evidence>
<feature type="transmembrane region" description="Helical" evidence="10">
    <location>
        <begin position="380"/>
        <end position="402"/>
    </location>
</feature>
<protein>
    <recommendedName>
        <fullName evidence="12">Leucine-rich repeat-containing N-terminal plant-type domain-containing protein</fullName>
    </recommendedName>
</protein>
<evidence type="ECO:0000256" key="2">
    <source>
        <dbReference type="ARBA" id="ARBA00022614"/>
    </source>
</evidence>
<keyword evidence="5" id="KW-0677">Repeat</keyword>
<dbReference type="InterPro" id="IPR046956">
    <property type="entry name" value="RLP23-like"/>
</dbReference>
<keyword evidence="2" id="KW-0433">Leucine-rich repeat</keyword>
<feature type="chain" id="PRO_5045121685" description="Leucine-rich repeat-containing N-terminal plant-type domain-containing protein" evidence="11">
    <location>
        <begin position="21"/>
        <end position="438"/>
    </location>
</feature>
<feature type="transmembrane region" description="Helical" evidence="10">
    <location>
        <begin position="414"/>
        <end position="436"/>
    </location>
</feature>
<evidence type="ECO:0000256" key="8">
    <source>
        <dbReference type="ARBA" id="ARBA00023170"/>
    </source>
</evidence>
<dbReference type="Gene3D" id="3.80.10.10">
    <property type="entry name" value="Ribonuclease Inhibitor"/>
    <property type="match status" value="3"/>
</dbReference>
<comment type="subcellular location">
    <subcellularLocation>
        <location evidence="1">Membrane</location>
        <topology evidence="1">Single-pass type I membrane protein</topology>
    </subcellularLocation>
</comment>
<accession>A0ABP0Z637</accession>
<keyword evidence="9" id="KW-0325">Glycoprotein</keyword>
<reference evidence="13 14" key="1">
    <citation type="submission" date="2024-03" db="EMBL/GenBank/DDBJ databases">
        <authorList>
            <person name="Gkanogiannis A."/>
            <person name="Becerra Lopez-Lavalle L."/>
        </authorList>
    </citation>
    <scope>NUCLEOTIDE SEQUENCE [LARGE SCALE GENOMIC DNA]</scope>
</reference>
<dbReference type="EMBL" id="OZ021742">
    <property type="protein sequence ID" value="CAK9327265.1"/>
    <property type="molecule type" value="Genomic_DNA"/>
</dbReference>
<evidence type="ECO:0000256" key="11">
    <source>
        <dbReference type="SAM" id="SignalP"/>
    </source>
</evidence>
<dbReference type="InterPro" id="IPR013210">
    <property type="entry name" value="LRR_N_plant-typ"/>
</dbReference>
<dbReference type="SUPFAM" id="SSF52058">
    <property type="entry name" value="L domain-like"/>
    <property type="match status" value="1"/>
</dbReference>
<gene>
    <name evidence="13" type="ORF">CITCOLO1_LOCUS19638</name>
</gene>
<keyword evidence="7 10" id="KW-0472">Membrane</keyword>
<keyword evidence="3 10" id="KW-0812">Transmembrane</keyword>
<evidence type="ECO:0000256" key="5">
    <source>
        <dbReference type="ARBA" id="ARBA00022737"/>
    </source>
</evidence>
<feature type="domain" description="Leucine-rich repeat-containing N-terminal plant-type" evidence="12">
    <location>
        <begin position="28"/>
        <end position="65"/>
    </location>
</feature>
<evidence type="ECO:0000256" key="9">
    <source>
        <dbReference type="ARBA" id="ARBA00023180"/>
    </source>
</evidence>
<keyword evidence="6 10" id="KW-1133">Transmembrane helix</keyword>
<keyword evidence="8" id="KW-0675">Receptor</keyword>
<evidence type="ECO:0000256" key="7">
    <source>
        <dbReference type="ARBA" id="ARBA00023136"/>
    </source>
</evidence>
<evidence type="ECO:0000256" key="3">
    <source>
        <dbReference type="ARBA" id="ARBA00022692"/>
    </source>
</evidence>
<sequence length="438" mass="49453">MKSITFVWLFCLLLSKTVGAYTSNNCSSNEREALIAFKKGLSDPSARLSSWLGDNCCEWHGITCNLISGKVTKIDLHNSLGSTISPFLAFGDDYRPWIDPEGAPIPYFFGMLRSLRLPLYVENLQWLSGLSSLEYLNLGWSFNTYNMRDNKFQGTIPHDFLQNLCKLRFLDLGLNRSKVKLEEFLDSFSNCSRNSLESLDLAVWIQTQTQLTIIVLSNVGISGSLPNEWISKNCSLLRSIDLSGNRFLYGKLPSWIGVAMPELRLLNLRSNRFSGTIPRQWCNLHFLRIFDLSNNRLSGKVPNYNKARPIGYSELVSTIPENIGAMQKLETLDLSSNHLTGRIPASLASLNFLSHLNISFNNLTGRIRRGNQLQTLPIAILPYVGLLYRSTVQVMTVQTLFLNQQARMKMAEVLGFYISMAIGFPVGINILFFTIFTN</sequence>
<dbReference type="Proteomes" id="UP001642487">
    <property type="component" value="Chromosome 8"/>
</dbReference>
<keyword evidence="4 11" id="KW-0732">Signal</keyword>
<feature type="signal peptide" evidence="11">
    <location>
        <begin position="1"/>
        <end position="20"/>
    </location>
</feature>
<keyword evidence="14" id="KW-1185">Reference proteome</keyword>
<name>A0ABP0Z637_9ROSI</name>
<evidence type="ECO:0000313" key="13">
    <source>
        <dbReference type="EMBL" id="CAK9327265.1"/>
    </source>
</evidence>
<dbReference type="InterPro" id="IPR001611">
    <property type="entry name" value="Leu-rich_rpt"/>
</dbReference>
<dbReference type="PROSITE" id="PS51450">
    <property type="entry name" value="LRR"/>
    <property type="match status" value="1"/>
</dbReference>
<organism evidence="13 14">
    <name type="scientific">Citrullus colocynthis</name>
    <name type="common">colocynth</name>
    <dbReference type="NCBI Taxonomy" id="252529"/>
    <lineage>
        <taxon>Eukaryota</taxon>
        <taxon>Viridiplantae</taxon>
        <taxon>Streptophyta</taxon>
        <taxon>Embryophyta</taxon>
        <taxon>Tracheophyta</taxon>
        <taxon>Spermatophyta</taxon>
        <taxon>Magnoliopsida</taxon>
        <taxon>eudicotyledons</taxon>
        <taxon>Gunneridae</taxon>
        <taxon>Pentapetalae</taxon>
        <taxon>rosids</taxon>
        <taxon>fabids</taxon>
        <taxon>Cucurbitales</taxon>
        <taxon>Cucurbitaceae</taxon>
        <taxon>Benincaseae</taxon>
        <taxon>Citrullus</taxon>
    </lineage>
</organism>
<evidence type="ECO:0000256" key="6">
    <source>
        <dbReference type="ARBA" id="ARBA00022989"/>
    </source>
</evidence>
<dbReference type="PRINTS" id="PR00019">
    <property type="entry name" value="LEURICHRPT"/>
</dbReference>
<evidence type="ECO:0000256" key="10">
    <source>
        <dbReference type="SAM" id="Phobius"/>
    </source>
</evidence>